<evidence type="ECO:0000256" key="2">
    <source>
        <dbReference type="PROSITE-ProRule" id="PRU00335"/>
    </source>
</evidence>
<feature type="domain" description="HTH tetR-type" evidence="3">
    <location>
        <begin position="17"/>
        <end position="77"/>
    </location>
</feature>
<dbReference type="InterPro" id="IPR009057">
    <property type="entry name" value="Homeodomain-like_sf"/>
</dbReference>
<proteinExistence type="predicted"/>
<evidence type="ECO:0000256" key="1">
    <source>
        <dbReference type="ARBA" id="ARBA00023125"/>
    </source>
</evidence>
<dbReference type="AlphaFoldDB" id="A0A853G7N0"/>
<dbReference type="GO" id="GO:0003700">
    <property type="term" value="F:DNA-binding transcription factor activity"/>
    <property type="evidence" value="ECO:0007669"/>
    <property type="project" value="TreeGrafter"/>
</dbReference>
<dbReference type="InterPro" id="IPR001647">
    <property type="entry name" value="HTH_TetR"/>
</dbReference>
<dbReference type="Pfam" id="PF00440">
    <property type="entry name" value="TetR_N"/>
    <property type="match status" value="1"/>
</dbReference>
<dbReference type="EMBL" id="JACCEM010000008">
    <property type="protein sequence ID" value="NYT50651.1"/>
    <property type="molecule type" value="Genomic_DNA"/>
</dbReference>
<dbReference type="Gene3D" id="1.10.357.10">
    <property type="entry name" value="Tetracycline Repressor, domain 2"/>
    <property type="match status" value="1"/>
</dbReference>
<feature type="DNA-binding region" description="H-T-H motif" evidence="2">
    <location>
        <begin position="40"/>
        <end position="59"/>
    </location>
</feature>
<dbReference type="Proteomes" id="UP000559809">
    <property type="component" value="Unassembled WGS sequence"/>
</dbReference>
<keyword evidence="5" id="KW-1185">Reference proteome</keyword>
<protein>
    <submittedName>
        <fullName evidence="4">TetR/AcrR family transcriptional regulator</fullName>
    </submittedName>
</protein>
<dbReference type="RefSeq" id="WP_180156813.1">
    <property type="nucleotide sequence ID" value="NZ_JACCEM010000008.1"/>
</dbReference>
<evidence type="ECO:0000259" key="3">
    <source>
        <dbReference type="PROSITE" id="PS50977"/>
    </source>
</evidence>
<dbReference type="PRINTS" id="PR00455">
    <property type="entry name" value="HTHTETR"/>
</dbReference>
<evidence type="ECO:0000313" key="4">
    <source>
        <dbReference type="EMBL" id="NYT50651.1"/>
    </source>
</evidence>
<organism evidence="4 5">
    <name type="scientific">Parapusillimonas granuli</name>
    <dbReference type="NCBI Taxonomy" id="380911"/>
    <lineage>
        <taxon>Bacteria</taxon>
        <taxon>Pseudomonadati</taxon>
        <taxon>Pseudomonadota</taxon>
        <taxon>Betaproteobacteria</taxon>
        <taxon>Burkholderiales</taxon>
        <taxon>Alcaligenaceae</taxon>
        <taxon>Parapusillimonas</taxon>
    </lineage>
</organism>
<evidence type="ECO:0000313" key="5">
    <source>
        <dbReference type="Proteomes" id="UP000559809"/>
    </source>
</evidence>
<accession>A0A853G7N0</accession>
<dbReference type="PROSITE" id="PS50977">
    <property type="entry name" value="HTH_TETR_2"/>
    <property type="match status" value="1"/>
</dbReference>
<gene>
    <name evidence="4" type="ORF">H0A72_15130</name>
</gene>
<dbReference type="SUPFAM" id="SSF46689">
    <property type="entry name" value="Homeodomain-like"/>
    <property type="match status" value="1"/>
</dbReference>
<dbReference type="InterPro" id="IPR050109">
    <property type="entry name" value="HTH-type_TetR-like_transc_reg"/>
</dbReference>
<comment type="caution">
    <text evidence="4">The sequence shown here is derived from an EMBL/GenBank/DDBJ whole genome shotgun (WGS) entry which is preliminary data.</text>
</comment>
<dbReference type="PANTHER" id="PTHR30055:SF226">
    <property type="entry name" value="HTH-TYPE TRANSCRIPTIONAL REGULATOR PKSA"/>
    <property type="match status" value="1"/>
</dbReference>
<keyword evidence="1 2" id="KW-0238">DNA-binding</keyword>
<dbReference type="PANTHER" id="PTHR30055">
    <property type="entry name" value="HTH-TYPE TRANSCRIPTIONAL REGULATOR RUTR"/>
    <property type="match status" value="1"/>
</dbReference>
<dbReference type="GO" id="GO:0000976">
    <property type="term" value="F:transcription cis-regulatory region binding"/>
    <property type="evidence" value="ECO:0007669"/>
    <property type="project" value="TreeGrafter"/>
</dbReference>
<name>A0A853G7N0_9BURK</name>
<reference evidence="4 5" key="1">
    <citation type="submission" date="2020-07" db="EMBL/GenBank/DDBJ databases">
        <title>Taxonomic revisions and descriptions of new bacterial species based on genomic comparisons in the high-G+C-content subgroup of the family Alcaligenaceae.</title>
        <authorList>
            <person name="Szabo A."/>
            <person name="Felfoldi T."/>
        </authorList>
    </citation>
    <scope>NUCLEOTIDE SEQUENCE [LARGE SCALE GENOMIC DNA]</scope>
    <source>
        <strain evidence="4 5">LMG 24012</strain>
    </source>
</reference>
<sequence>MENGRKQLKRSHAERSQMMRQRLIESTIGIIQNQGFEAATFFEVAKCAGVTPGAIQHHFKSKGDLMMEVLNHLIKEGHQAGKLWPSSDLPPNERARLLVGNAWQLIYRHPRFVAAWSTYLGCKGKPELLAHIARQRADLMRELRPRFLASFPELADAPDADGFIGLVFSALRGMGLLQLFDADGAATQQQLESLAKLIASRCAMA</sequence>